<dbReference type="RefSeq" id="WP_210089578.1">
    <property type="nucleotide sequence ID" value="NZ_JAGGKG010000011.1"/>
</dbReference>
<reference evidence="1 2" key="1">
    <citation type="submission" date="2021-03" db="EMBL/GenBank/DDBJ databases">
        <title>Genomic Encyclopedia of Type Strains, Phase IV (KMG-IV): sequencing the most valuable type-strain genomes for metagenomic binning, comparative biology and taxonomic classification.</title>
        <authorList>
            <person name="Goeker M."/>
        </authorList>
    </citation>
    <scope>NUCLEOTIDE SEQUENCE [LARGE SCALE GENOMIC DNA]</scope>
    <source>
        <strain evidence="1 2">DSM 14349</strain>
    </source>
</reference>
<accession>A0ABS4FTS1</accession>
<proteinExistence type="predicted"/>
<dbReference type="Proteomes" id="UP001519272">
    <property type="component" value="Unassembled WGS sequence"/>
</dbReference>
<dbReference type="EMBL" id="JAGGKG010000011">
    <property type="protein sequence ID" value="MBP1905977.1"/>
    <property type="molecule type" value="Genomic_DNA"/>
</dbReference>
<name>A0ABS4FTS1_9BACL</name>
<evidence type="ECO:0000313" key="1">
    <source>
        <dbReference type="EMBL" id="MBP1905977.1"/>
    </source>
</evidence>
<comment type="caution">
    <text evidence="1">The sequence shown here is derived from an EMBL/GenBank/DDBJ whole genome shotgun (WGS) entry which is preliminary data.</text>
</comment>
<keyword evidence="2" id="KW-1185">Reference proteome</keyword>
<protein>
    <submittedName>
        <fullName evidence="1">Uncharacterized protein</fullName>
    </submittedName>
</protein>
<sequence>MNYAEMDFDELMEEAYSLPDGKAKLDILEQAVRVADAAGDIEQGFEARSEIVEFGSFHGYPMKALVAFSWQLGQYDKNPELFDEYSLLWSYKWVLDRITSFADISRTQIDNLLADMKTRYLASGYSDRSYHYYKAHTFTEFGELEAAQAEWDIVKSMERDDMSDCLACEQNRLVEFMSKLGDDEGTIAAAEPILHGGMSCGEVPHVTISKVLFPLLRLGRKEEADKLQRKGYKLIKGNRDFLYHQGEHVGYLTLTDPIKGLEVFEEYITSSMDHENPLDVMIFNAHSANLFSRLAEENINYQIKLPTGHPCEHLSSDVQALSRYFKSLALATAEKLDHRNKNSYYVTLVEKLSTYRLQ</sequence>
<gene>
    <name evidence="1" type="ORF">J2Z32_002625</name>
</gene>
<evidence type="ECO:0000313" key="2">
    <source>
        <dbReference type="Proteomes" id="UP001519272"/>
    </source>
</evidence>
<organism evidence="1 2">
    <name type="scientific">Paenibacillus turicensis</name>
    <dbReference type="NCBI Taxonomy" id="160487"/>
    <lineage>
        <taxon>Bacteria</taxon>
        <taxon>Bacillati</taxon>
        <taxon>Bacillota</taxon>
        <taxon>Bacilli</taxon>
        <taxon>Bacillales</taxon>
        <taxon>Paenibacillaceae</taxon>
        <taxon>Paenibacillus</taxon>
    </lineage>
</organism>